<dbReference type="PANTHER" id="PTHR19991:SF3">
    <property type="entry name" value="LETHAL (2) 01289, ISOFORM F"/>
    <property type="match status" value="1"/>
</dbReference>
<dbReference type="OrthoDB" id="10264505at2759"/>
<comment type="caution">
    <text evidence="1">The sequence shown here is derived from an EMBL/GenBank/DDBJ whole genome shotgun (WGS) entry which is preliminary data.</text>
</comment>
<dbReference type="PANTHER" id="PTHR19991">
    <property type="entry name" value="L 2 01289"/>
    <property type="match status" value="1"/>
</dbReference>
<gene>
    <name evidence="1" type="ORF">J437_LFUL015980</name>
</gene>
<accession>A0A8K0KLU3</accession>
<dbReference type="Proteomes" id="UP000792457">
    <property type="component" value="Unassembled WGS sequence"/>
</dbReference>
<dbReference type="SUPFAM" id="SSF52833">
    <property type="entry name" value="Thioredoxin-like"/>
    <property type="match status" value="1"/>
</dbReference>
<name>A0A8K0KLU3_LADFU</name>
<dbReference type="AlphaFoldDB" id="A0A8K0KLU3"/>
<dbReference type="Gene3D" id="3.40.30.10">
    <property type="entry name" value="Glutaredoxin"/>
    <property type="match status" value="1"/>
</dbReference>
<reference evidence="1" key="1">
    <citation type="submission" date="2013-04" db="EMBL/GenBank/DDBJ databases">
        <authorList>
            <person name="Qu J."/>
            <person name="Murali S.C."/>
            <person name="Bandaranaike D."/>
            <person name="Bellair M."/>
            <person name="Blankenburg K."/>
            <person name="Chao H."/>
            <person name="Dinh H."/>
            <person name="Doddapaneni H."/>
            <person name="Downs B."/>
            <person name="Dugan-Rocha S."/>
            <person name="Elkadiri S."/>
            <person name="Gnanaolivu R.D."/>
            <person name="Hernandez B."/>
            <person name="Javaid M."/>
            <person name="Jayaseelan J.C."/>
            <person name="Lee S."/>
            <person name="Li M."/>
            <person name="Ming W."/>
            <person name="Munidasa M."/>
            <person name="Muniz J."/>
            <person name="Nguyen L."/>
            <person name="Ongeri F."/>
            <person name="Osuji N."/>
            <person name="Pu L.-L."/>
            <person name="Puazo M."/>
            <person name="Qu C."/>
            <person name="Quiroz J."/>
            <person name="Raj R."/>
            <person name="Weissenberger G."/>
            <person name="Xin Y."/>
            <person name="Zou X."/>
            <person name="Han Y."/>
            <person name="Richards S."/>
            <person name="Worley K."/>
            <person name="Muzny D."/>
            <person name="Gibbs R."/>
        </authorList>
    </citation>
    <scope>NUCLEOTIDE SEQUENCE</scope>
    <source>
        <strain evidence="1">Sampled in the wild</strain>
    </source>
</reference>
<dbReference type="EMBL" id="KZ309172">
    <property type="protein sequence ID" value="KAG8237452.1"/>
    <property type="molecule type" value="Genomic_DNA"/>
</dbReference>
<evidence type="ECO:0000313" key="1">
    <source>
        <dbReference type="EMBL" id="KAG8237452.1"/>
    </source>
</evidence>
<sequence>MNDKDQKKSQKVLVELENIDDECDQNGISFVKIDNDEEAKEYGIENLPALVYFEKRIPHIYDGDLENEDEILEWLVEQLETDEIED</sequence>
<evidence type="ECO:0000313" key="2">
    <source>
        <dbReference type="Proteomes" id="UP000792457"/>
    </source>
</evidence>
<feature type="non-terminal residue" evidence="1">
    <location>
        <position position="86"/>
    </location>
</feature>
<keyword evidence="2" id="KW-1185">Reference proteome</keyword>
<reference evidence="1" key="2">
    <citation type="submission" date="2017-10" db="EMBL/GenBank/DDBJ databases">
        <title>Ladona fulva Genome sequencing and assembly.</title>
        <authorList>
            <person name="Murali S."/>
            <person name="Richards S."/>
            <person name="Bandaranaike D."/>
            <person name="Bellair M."/>
            <person name="Blankenburg K."/>
            <person name="Chao H."/>
            <person name="Dinh H."/>
            <person name="Doddapaneni H."/>
            <person name="Dugan-Rocha S."/>
            <person name="Elkadiri S."/>
            <person name="Gnanaolivu R."/>
            <person name="Hernandez B."/>
            <person name="Skinner E."/>
            <person name="Javaid M."/>
            <person name="Lee S."/>
            <person name="Li M."/>
            <person name="Ming W."/>
            <person name="Munidasa M."/>
            <person name="Muniz J."/>
            <person name="Nguyen L."/>
            <person name="Hughes D."/>
            <person name="Osuji N."/>
            <person name="Pu L.-L."/>
            <person name="Puazo M."/>
            <person name="Qu C."/>
            <person name="Quiroz J."/>
            <person name="Raj R."/>
            <person name="Weissenberger G."/>
            <person name="Xin Y."/>
            <person name="Zou X."/>
            <person name="Han Y."/>
            <person name="Worley K."/>
            <person name="Muzny D."/>
            <person name="Gibbs R."/>
        </authorList>
    </citation>
    <scope>NUCLEOTIDE SEQUENCE</scope>
    <source>
        <strain evidence="1">Sampled in the wild</strain>
    </source>
</reference>
<proteinExistence type="predicted"/>
<protein>
    <recommendedName>
        <fullName evidence="3">Thioredoxin domain-containing protein</fullName>
    </recommendedName>
</protein>
<evidence type="ECO:0008006" key="3">
    <source>
        <dbReference type="Google" id="ProtNLM"/>
    </source>
</evidence>
<dbReference type="InterPro" id="IPR036249">
    <property type="entry name" value="Thioredoxin-like_sf"/>
</dbReference>
<organism evidence="1 2">
    <name type="scientific">Ladona fulva</name>
    <name type="common">Scarce chaser dragonfly</name>
    <name type="synonym">Libellula fulva</name>
    <dbReference type="NCBI Taxonomy" id="123851"/>
    <lineage>
        <taxon>Eukaryota</taxon>
        <taxon>Metazoa</taxon>
        <taxon>Ecdysozoa</taxon>
        <taxon>Arthropoda</taxon>
        <taxon>Hexapoda</taxon>
        <taxon>Insecta</taxon>
        <taxon>Pterygota</taxon>
        <taxon>Palaeoptera</taxon>
        <taxon>Odonata</taxon>
        <taxon>Epiprocta</taxon>
        <taxon>Anisoptera</taxon>
        <taxon>Libelluloidea</taxon>
        <taxon>Libellulidae</taxon>
        <taxon>Ladona</taxon>
    </lineage>
</organism>